<comment type="caution">
    <text evidence="1">The sequence shown here is derived from an EMBL/GenBank/DDBJ whole genome shotgun (WGS) entry which is preliminary data.</text>
</comment>
<reference evidence="1 2" key="1">
    <citation type="journal article" date="2014" name="Genome Announc.">
        <title>Draft Genome Sequence of Kocuria palustris PEL.</title>
        <authorList>
            <person name="Sharma G."/>
            <person name="Khatri I."/>
            <person name="Subramanian S."/>
        </authorList>
    </citation>
    <scope>NUCLEOTIDE SEQUENCE [LARGE SCALE GENOMIC DNA]</scope>
    <source>
        <strain evidence="1 2">PEL</strain>
    </source>
</reference>
<accession>M2XE83</accession>
<dbReference type="Proteomes" id="UP000009877">
    <property type="component" value="Unassembled WGS sequence"/>
</dbReference>
<gene>
    <name evidence="1" type="ORF">C884_01914</name>
</gene>
<dbReference type="EMBL" id="ANHZ02000004">
    <property type="protein sequence ID" value="EME37406.1"/>
    <property type="molecule type" value="Genomic_DNA"/>
</dbReference>
<dbReference type="AlphaFoldDB" id="M2XE83"/>
<protein>
    <submittedName>
        <fullName evidence="1">Uncharacterized protein</fullName>
    </submittedName>
</protein>
<name>M2XE83_9MICC</name>
<proteinExistence type="predicted"/>
<evidence type="ECO:0000313" key="1">
    <source>
        <dbReference type="EMBL" id="EME37406.1"/>
    </source>
</evidence>
<organism evidence="1 2">
    <name type="scientific">Kocuria palustris PEL</name>
    <dbReference type="NCBI Taxonomy" id="1236550"/>
    <lineage>
        <taxon>Bacteria</taxon>
        <taxon>Bacillati</taxon>
        <taxon>Actinomycetota</taxon>
        <taxon>Actinomycetes</taxon>
        <taxon>Micrococcales</taxon>
        <taxon>Micrococcaceae</taxon>
        <taxon>Kocuria</taxon>
    </lineage>
</organism>
<keyword evidence="2" id="KW-1185">Reference proteome</keyword>
<evidence type="ECO:0000313" key="2">
    <source>
        <dbReference type="Proteomes" id="UP000009877"/>
    </source>
</evidence>
<sequence>MLRALPPGISSSRCASAVIGVRAEAAACGCDPSLRNALHDAPCDRSPPPCRLDRRGICSSAGS</sequence>